<evidence type="ECO:0000256" key="3">
    <source>
        <dbReference type="ARBA" id="ARBA00022989"/>
    </source>
</evidence>
<accession>A0A081PB79</accession>
<feature type="transmembrane region" description="Helical" evidence="5">
    <location>
        <begin position="64"/>
        <end position="80"/>
    </location>
</feature>
<dbReference type="InterPro" id="IPR007016">
    <property type="entry name" value="O-antigen_ligase-rel_domated"/>
</dbReference>
<dbReference type="PANTHER" id="PTHR37422:SF13">
    <property type="entry name" value="LIPOPOLYSACCHARIDE BIOSYNTHESIS PROTEIN PA4999-RELATED"/>
    <property type="match status" value="1"/>
</dbReference>
<evidence type="ECO:0000256" key="2">
    <source>
        <dbReference type="ARBA" id="ARBA00022692"/>
    </source>
</evidence>
<dbReference type="EMBL" id="JNVM01000001">
    <property type="protein sequence ID" value="KEQ27952.1"/>
    <property type="molecule type" value="Genomic_DNA"/>
</dbReference>
<dbReference type="RefSeq" id="WP_051774994.1">
    <property type="nucleotide sequence ID" value="NZ_JNVM01000001.1"/>
</dbReference>
<feature type="transmembrane region" description="Helical" evidence="5">
    <location>
        <begin position="118"/>
        <end position="135"/>
    </location>
</feature>
<comment type="subcellular location">
    <subcellularLocation>
        <location evidence="1">Membrane</location>
        <topology evidence="1">Multi-pass membrane protein</topology>
    </subcellularLocation>
</comment>
<dbReference type="Pfam" id="PF04932">
    <property type="entry name" value="Wzy_C"/>
    <property type="match status" value="1"/>
</dbReference>
<feature type="transmembrane region" description="Helical" evidence="5">
    <location>
        <begin position="92"/>
        <end position="112"/>
    </location>
</feature>
<feature type="transmembrane region" description="Helical" evidence="5">
    <location>
        <begin position="550"/>
        <end position="570"/>
    </location>
</feature>
<feature type="transmembrane region" description="Helical" evidence="5">
    <location>
        <begin position="514"/>
        <end position="530"/>
    </location>
</feature>
<keyword evidence="4 5" id="KW-0472">Membrane</keyword>
<evidence type="ECO:0000313" key="8">
    <source>
        <dbReference type="Proteomes" id="UP000028123"/>
    </source>
</evidence>
<dbReference type="Gene3D" id="1.25.40.10">
    <property type="entry name" value="Tetratricopeptide repeat domain"/>
    <property type="match status" value="1"/>
</dbReference>
<feature type="transmembrane region" description="Helical" evidence="5">
    <location>
        <begin position="26"/>
        <end position="44"/>
    </location>
</feature>
<feature type="domain" description="O-antigen ligase-related" evidence="6">
    <location>
        <begin position="317"/>
        <end position="467"/>
    </location>
</feature>
<dbReference type="GO" id="GO:0016020">
    <property type="term" value="C:membrane"/>
    <property type="evidence" value="ECO:0007669"/>
    <property type="project" value="UniProtKB-SubCell"/>
</dbReference>
<gene>
    <name evidence="7" type="ORF">ET33_00635</name>
</gene>
<dbReference type="OrthoDB" id="1808577at2"/>
<dbReference type="AlphaFoldDB" id="A0A081PB79"/>
<feature type="transmembrane region" description="Helical" evidence="5">
    <location>
        <begin position="232"/>
        <end position="250"/>
    </location>
</feature>
<proteinExistence type="predicted"/>
<feature type="transmembrane region" description="Helical" evidence="5">
    <location>
        <begin position="355"/>
        <end position="376"/>
    </location>
</feature>
<dbReference type="InterPro" id="IPR051533">
    <property type="entry name" value="WaaL-like"/>
</dbReference>
<sequence length="827" mass="94576">MSMKKSQHVYAAHLKKSSESSDKSSILFWMLSGIALIFLLWAPFQRGLFNGNNFDFERPLYSSFVWASVVLILLSIYLYFHWRLKEKSDLSIIIAWLLPITYFISTFVAASTNYAANSVYIQIIYVAFFSLAYYLTKEDLGLTILKYGFISTSYFVVIFGIMNWFGNKEAAFALVKWFAANMEPNTSYLHAVMSDSNGPRLTSVFQYANSYAAFLIAVLLVAIFLVITSSKWYSIGIHAFMVIPIIISFFVTLSRGALVILPIVLLLVLPFLKPRKQVAYLIHFVLSFGLSVVILNKVTTIGVTLFQGFKSDLSISGWTNLLVISLIYAVLAVLIQRFASPWIEKLTSRFEEKRFAFLAIPVVAVIVGGIGAVLLFTDTGVTKLLPENIRTRIENINFQQHSVLERGTFYKDAMKLFEDYPVFGAGGGAWPALYEKYQNNPYISRQAHNFFLQYLTDVGIVGIVVFLTFLIFIYYIYIRNFIYQDEQTRNKRFIFYIVSISLLVHSIIDFDMSFVYLGMLLFLSFGIMISNDTMELGGQWKEVLNSKKWAYPSVVLLVSMLLFFTSVKLLSADSQFNQSKAIAASGNNNLNDILAPLDNALSQHPNHPDYVYQKVSILFQVYNQTKDEKYFTEATNLLDQALQKEPFNFPLVDRKIYSLILKDKTEETLQFTNEKLHSFPWKVYLYEVAISLNTDLGHKARESKNTQKQDEYWNQAFELYNQFEARKKELALLPKEQGQGQAFDETGKMGLALGQIQFVRGKYDAAEAMFRIGIGGPLENQTTKQNIRWYLASLQKQGKADQALYDKLIAQDPNERQEIQNLINAKF</sequence>
<organism evidence="7 8">
    <name type="scientific">Paenibacillus tyrfis</name>
    <dbReference type="NCBI Taxonomy" id="1501230"/>
    <lineage>
        <taxon>Bacteria</taxon>
        <taxon>Bacillati</taxon>
        <taxon>Bacillota</taxon>
        <taxon>Bacilli</taxon>
        <taxon>Bacillales</taxon>
        <taxon>Paenibacillaceae</taxon>
        <taxon>Paenibacillus</taxon>
    </lineage>
</organism>
<keyword evidence="3 5" id="KW-1133">Transmembrane helix</keyword>
<evidence type="ECO:0000259" key="6">
    <source>
        <dbReference type="Pfam" id="PF04932"/>
    </source>
</evidence>
<keyword evidence="2 5" id="KW-0812">Transmembrane</keyword>
<evidence type="ECO:0000313" key="7">
    <source>
        <dbReference type="EMBL" id="KEQ27952.1"/>
    </source>
</evidence>
<feature type="transmembrane region" description="Helical" evidence="5">
    <location>
        <begin position="315"/>
        <end position="335"/>
    </location>
</feature>
<dbReference type="PANTHER" id="PTHR37422">
    <property type="entry name" value="TEICHURONIC ACID BIOSYNTHESIS PROTEIN TUAE"/>
    <property type="match status" value="1"/>
</dbReference>
<evidence type="ECO:0000256" key="5">
    <source>
        <dbReference type="SAM" id="Phobius"/>
    </source>
</evidence>
<dbReference type="eggNOG" id="COG0457">
    <property type="taxonomic scope" value="Bacteria"/>
</dbReference>
<dbReference type="Proteomes" id="UP000028123">
    <property type="component" value="Unassembled WGS sequence"/>
</dbReference>
<feature type="transmembrane region" description="Helical" evidence="5">
    <location>
        <begin position="458"/>
        <end position="478"/>
    </location>
</feature>
<keyword evidence="8" id="KW-1185">Reference proteome</keyword>
<dbReference type="InterPro" id="IPR011990">
    <property type="entry name" value="TPR-like_helical_dom_sf"/>
</dbReference>
<dbReference type="eggNOG" id="COG3307">
    <property type="taxonomic scope" value="Bacteria"/>
</dbReference>
<feature type="transmembrane region" description="Helical" evidence="5">
    <location>
        <begin position="147"/>
        <end position="166"/>
    </location>
</feature>
<feature type="transmembrane region" description="Helical" evidence="5">
    <location>
        <begin position="256"/>
        <end position="272"/>
    </location>
</feature>
<name>A0A081PB79_9BACL</name>
<evidence type="ECO:0000256" key="1">
    <source>
        <dbReference type="ARBA" id="ARBA00004141"/>
    </source>
</evidence>
<feature type="transmembrane region" description="Helical" evidence="5">
    <location>
        <begin position="204"/>
        <end position="225"/>
    </location>
</feature>
<reference evidence="7 8" key="1">
    <citation type="submission" date="2014-06" db="EMBL/GenBank/DDBJ databases">
        <title>Draft genome sequence of Paenibacillus sp. MSt1.</title>
        <authorList>
            <person name="Aw Y.K."/>
            <person name="Ong K.S."/>
            <person name="Gan H.M."/>
            <person name="Lee S.M."/>
        </authorList>
    </citation>
    <scope>NUCLEOTIDE SEQUENCE [LARGE SCALE GENOMIC DNA]</scope>
    <source>
        <strain evidence="7 8">MSt1</strain>
    </source>
</reference>
<comment type="caution">
    <text evidence="7">The sequence shown here is derived from an EMBL/GenBank/DDBJ whole genome shotgun (WGS) entry which is preliminary data.</text>
</comment>
<evidence type="ECO:0000256" key="4">
    <source>
        <dbReference type="ARBA" id="ARBA00023136"/>
    </source>
</evidence>
<feature type="transmembrane region" description="Helical" evidence="5">
    <location>
        <begin position="284"/>
        <end position="309"/>
    </location>
</feature>
<protein>
    <submittedName>
        <fullName evidence="7">Polymerase</fullName>
    </submittedName>
</protein>